<dbReference type="Pfam" id="PF10263">
    <property type="entry name" value="SprT-like"/>
    <property type="match status" value="1"/>
</dbReference>
<dbReference type="Pfam" id="PF17283">
    <property type="entry name" value="Zn_ribbon_SprT"/>
    <property type="match status" value="1"/>
</dbReference>
<dbReference type="SMART" id="SM00731">
    <property type="entry name" value="SprT"/>
    <property type="match status" value="1"/>
</dbReference>
<protein>
    <recommendedName>
        <fullName evidence="1">SprT-like domain-containing protein</fullName>
    </recommendedName>
</protein>
<keyword evidence="3" id="KW-1185">Reference proteome</keyword>
<feature type="domain" description="SprT-like" evidence="1">
    <location>
        <begin position="1"/>
        <end position="143"/>
    </location>
</feature>
<name>A0ABQ3E382_9GAMM</name>
<dbReference type="EMBL" id="BMZI01000005">
    <property type="protein sequence ID" value="GHB24885.1"/>
    <property type="molecule type" value="Genomic_DNA"/>
</dbReference>
<proteinExistence type="predicted"/>
<gene>
    <name evidence="2" type="ORF">GCM10009038_24970</name>
</gene>
<dbReference type="PANTHER" id="PTHR38773">
    <property type="entry name" value="PROTEIN SPRT"/>
    <property type="match status" value="1"/>
</dbReference>
<dbReference type="Proteomes" id="UP000646745">
    <property type="component" value="Unassembled WGS sequence"/>
</dbReference>
<organism evidence="2 3">
    <name type="scientific">Salinicola rhizosphaerae</name>
    <dbReference type="NCBI Taxonomy" id="1443141"/>
    <lineage>
        <taxon>Bacteria</taxon>
        <taxon>Pseudomonadati</taxon>
        <taxon>Pseudomonadota</taxon>
        <taxon>Gammaproteobacteria</taxon>
        <taxon>Oceanospirillales</taxon>
        <taxon>Halomonadaceae</taxon>
        <taxon>Salinicola</taxon>
    </lineage>
</organism>
<evidence type="ECO:0000313" key="2">
    <source>
        <dbReference type="EMBL" id="GHB24885.1"/>
    </source>
</evidence>
<evidence type="ECO:0000259" key="1">
    <source>
        <dbReference type="SMART" id="SM00731"/>
    </source>
</evidence>
<comment type="caution">
    <text evidence="2">The sequence shown here is derived from an EMBL/GenBank/DDBJ whole genome shotgun (WGS) entry which is preliminary data.</text>
</comment>
<dbReference type="InterPro" id="IPR035240">
    <property type="entry name" value="SprT_Zn_ribbon"/>
</dbReference>
<dbReference type="PANTHER" id="PTHR38773:SF1">
    <property type="entry name" value="PROTEIN SPRT"/>
    <property type="match status" value="1"/>
</dbReference>
<reference evidence="3" key="1">
    <citation type="journal article" date="2019" name="Int. J. Syst. Evol. Microbiol.">
        <title>The Global Catalogue of Microorganisms (GCM) 10K type strain sequencing project: providing services to taxonomists for standard genome sequencing and annotation.</title>
        <authorList>
            <consortium name="The Broad Institute Genomics Platform"/>
            <consortium name="The Broad Institute Genome Sequencing Center for Infectious Disease"/>
            <person name="Wu L."/>
            <person name="Ma J."/>
        </authorList>
    </citation>
    <scope>NUCLEOTIDE SEQUENCE [LARGE SCALE GENOMIC DNA]</scope>
    <source>
        <strain evidence="3">KCTC 32998</strain>
    </source>
</reference>
<accession>A0ABQ3E382</accession>
<evidence type="ECO:0000313" key="3">
    <source>
        <dbReference type="Proteomes" id="UP000646745"/>
    </source>
</evidence>
<dbReference type="InterPro" id="IPR006640">
    <property type="entry name" value="SprT-like_domain"/>
</dbReference>
<sequence>MACDVHPELPRPGVWFDLRGRSAGQAHHGRGGLRFNRTLLRENRQAFMDEIVPHEMAHWLVFHLEGGLRARPHGREWQTVMRSLYGLKPTTTHRFDVSRASPMPYVYRCQCETRHRFSARRHAQARRGAQYRCRRCRGRLEFERVDAPD</sequence>